<dbReference type="PANTHER" id="PTHR46038:SF52">
    <property type="entry name" value="OS01G0920700 PROTEIN"/>
    <property type="match status" value="1"/>
</dbReference>
<evidence type="ECO:0000313" key="2">
    <source>
        <dbReference type="EMBL" id="KAK1669273.1"/>
    </source>
</evidence>
<keyword evidence="1" id="KW-1133">Transmembrane helix</keyword>
<keyword evidence="1" id="KW-0812">Transmembrane</keyword>
<dbReference type="PANTHER" id="PTHR46038">
    <property type="entry name" value="EXPRESSED PROTEIN-RELATED"/>
    <property type="match status" value="1"/>
</dbReference>
<evidence type="ECO:0000256" key="1">
    <source>
        <dbReference type="SAM" id="Phobius"/>
    </source>
</evidence>
<sequence>MGSPHDGARVSHSVSFLLGALLPALLLFFLASDRVGEQLSSIASLANGSPHQQTTHANLSTNGSAAETEEDCFPGLVELLSKVAMDDRTVIITLVNETWSAEGSLLDLFRGSFHDGEGITHLLNHTLIVAVDPGATVRWTRVTLPITVLIWYQSLLFLNTSSRKSAAAADRKSVATAADRIMSFSASSSTSASGAAALNITISEKLTRDNFLLWQTQVLPEIRGAQLFGFLDGSVQEPAKTVKTTDKDGAEVTVPNPEHARWIAQDQTVLGFLVRNMAKEVLTQMVGLPTSATVWKAVVEMFSAQSQSRVVHLRTKQN</sequence>
<evidence type="ECO:0008006" key="4">
    <source>
        <dbReference type="Google" id="ProtNLM"/>
    </source>
</evidence>
<keyword evidence="3" id="KW-1185">Reference proteome</keyword>
<organism evidence="2 3">
    <name type="scientific">Lolium multiflorum</name>
    <name type="common">Italian ryegrass</name>
    <name type="synonym">Lolium perenne subsp. multiflorum</name>
    <dbReference type="NCBI Taxonomy" id="4521"/>
    <lineage>
        <taxon>Eukaryota</taxon>
        <taxon>Viridiplantae</taxon>
        <taxon>Streptophyta</taxon>
        <taxon>Embryophyta</taxon>
        <taxon>Tracheophyta</taxon>
        <taxon>Spermatophyta</taxon>
        <taxon>Magnoliopsida</taxon>
        <taxon>Liliopsida</taxon>
        <taxon>Poales</taxon>
        <taxon>Poaceae</taxon>
        <taxon>BOP clade</taxon>
        <taxon>Pooideae</taxon>
        <taxon>Poodae</taxon>
        <taxon>Poeae</taxon>
        <taxon>Poeae Chloroplast Group 2 (Poeae type)</taxon>
        <taxon>Loliodinae</taxon>
        <taxon>Loliinae</taxon>
        <taxon>Lolium</taxon>
    </lineage>
</organism>
<accession>A0AAD8T573</accession>
<feature type="transmembrane region" description="Helical" evidence="1">
    <location>
        <begin position="12"/>
        <end position="31"/>
    </location>
</feature>
<dbReference type="Proteomes" id="UP001231189">
    <property type="component" value="Unassembled WGS sequence"/>
</dbReference>
<reference evidence="2" key="1">
    <citation type="submission" date="2023-07" db="EMBL/GenBank/DDBJ databases">
        <title>A chromosome-level genome assembly of Lolium multiflorum.</title>
        <authorList>
            <person name="Chen Y."/>
            <person name="Copetti D."/>
            <person name="Kolliker R."/>
            <person name="Studer B."/>
        </authorList>
    </citation>
    <scope>NUCLEOTIDE SEQUENCE</scope>
    <source>
        <strain evidence="2">02402/16</strain>
        <tissue evidence="2">Leaf</tissue>
    </source>
</reference>
<dbReference type="EMBL" id="JAUUTY010000003">
    <property type="protein sequence ID" value="KAK1669273.1"/>
    <property type="molecule type" value="Genomic_DNA"/>
</dbReference>
<gene>
    <name evidence="2" type="ORF">QYE76_057432</name>
</gene>
<keyword evidence="1" id="KW-0472">Membrane</keyword>
<comment type="caution">
    <text evidence="2">The sequence shown here is derived from an EMBL/GenBank/DDBJ whole genome shotgun (WGS) entry which is preliminary data.</text>
</comment>
<dbReference type="InterPro" id="IPR044821">
    <property type="entry name" value="At1g28695/At4g15970-like"/>
</dbReference>
<evidence type="ECO:0000313" key="3">
    <source>
        <dbReference type="Proteomes" id="UP001231189"/>
    </source>
</evidence>
<proteinExistence type="predicted"/>
<name>A0AAD8T573_LOLMU</name>
<dbReference type="AlphaFoldDB" id="A0AAD8T573"/>
<protein>
    <recommendedName>
        <fullName evidence="4">Retrotransposon Copia-like N-terminal domain-containing protein</fullName>
    </recommendedName>
</protein>